<name>A0ABU9VLK9_9BACI</name>
<keyword evidence="3" id="KW-1185">Reference proteome</keyword>
<organism evidence="2 3">
    <name type="scientific">Alkalicoccobacillus gibsonii</name>
    <dbReference type="NCBI Taxonomy" id="79881"/>
    <lineage>
        <taxon>Bacteria</taxon>
        <taxon>Bacillati</taxon>
        <taxon>Bacillota</taxon>
        <taxon>Bacilli</taxon>
        <taxon>Bacillales</taxon>
        <taxon>Bacillaceae</taxon>
        <taxon>Alkalicoccobacillus</taxon>
    </lineage>
</organism>
<accession>A0ABU9VLK9</accession>
<proteinExistence type="predicted"/>
<reference evidence="2 3" key="1">
    <citation type="submission" date="2024-03" db="EMBL/GenBank/DDBJ databases">
        <title>Bacilli Hybrid Assemblies.</title>
        <authorList>
            <person name="Kovac J."/>
        </authorList>
    </citation>
    <scope>NUCLEOTIDE SEQUENCE [LARGE SCALE GENOMIC DNA]</scope>
    <source>
        <strain evidence="2 3">FSL R7-0666</strain>
    </source>
</reference>
<sequence>MALKKQTVWLLTMLSLIIVLSVYYVSSGNTNLALTDDEPATEENATNDEENQIEVQVTQDGEVEGILEVTGEDNVADYFTEARMQVIESRDKLAEQYMETSAAPDATAEEKVEARDKSMAIMNLTQSEETLESLLKTKGYENVLVISEDSKVQVLVDADELTSAQANDIILLTKEQLGQANNVSVSHNTGGSN</sequence>
<dbReference type="Pfam" id="PF12685">
    <property type="entry name" value="SpoIIIAH"/>
    <property type="match status" value="1"/>
</dbReference>
<keyword evidence="1" id="KW-0472">Membrane</keyword>
<dbReference type="InterPro" id="IPR024232">
    <property type="entry name" value="SpoIIIAH"/>
</dbReference>
<dbReference type="InterPro" id="IPR038503">
    <property type="entry name" value="SpoIIIAH_sf"/>
</dbReference>
<evidence type="ECO:0000313" key="3">
    <source>
        <dbReference type="Proteomes" id="UP001418796"/>
    </source>
</evidence>
<feature type="transmembrane region" description="Helical" evidence="1">
    <location>
        <begin position="7"/>
        <end position="25"/>
    </location>
</feature>
<keyword evidence="1" id="KW-1133">Transmembrane helix</keyword>
<dbReference type="Proteomes" id="UP001418796">
    <property type="component" value="Unassembled WGS sequence"/>
</dbReference>
<dbReference type="EMBL" id="JBCITK010000001">
    <property type="protein sequence ID" value="MEN0644088.1"/>
    <property type="molecule type" value="Genomic_DNA"/>
</dbReference>
<evidence type="ECO:0000256" key="1">
    <source>
        <dbReference type="SAM" id="Phobius"/>
    </source>
</evidence>
<dbReference type="RefSeq" id="WP_343130857.1">
    <property type="nucleotide sequence ID" value="NZ_JBCITK010000001.1"/>
</dbReference>
<protein>
    <submittedName>
        <fullName evidence="2">SpoIIIAH-like family protein</fullName>
    </submittedName>
</protein>
<evidence type="ECO:0000313" key="2">
    <source>
        <dbReference type="EMBL" id="MEN0644088.1"/>
    </source>
</evidence>
<dbReference type="Gene3D" id="1.10.287.4300">
    <property type="entry name" value="Stage III sporulation protein AH-like"/>
    <property type="match status" value="1"/>
</dbReference>
<comment type="caution">
    <text evidence="2">The sequence shown here is derived from an EMBL/GenBank/DDBJ whole genome shotgun (WGS) entry which is preliminary data.</text>
</comment>
<keyword evidence="1" id="KW-0812">Transmembrane</keyword>
<gene>
    <name evidence="2" type="ORF">MKY91_13085</name>
</gene>